<dbReference type="Proteomes" id="UP000694867">
    <property type="component" value="Unplaced"/>
</dbReference>
<reference evidence="2" key="1">
    <citation type="submission" date="2025-08" db="UniProtKB">
        <authorList>
            <consortium name="RefSeq"/>
        </authorList>
    </citation>
    <scope>IDENTIFICATION</scope>
</reference>
<evidence type="ECO:0000313" key="1">
    <source>
        <dbReference type="Proteomes" id="UP000694867"/>
    </source>
</evidence>
<evidence type="ECO:0000313" key="2">
    <source>
        <dbReference type="RefSeq" id="XP_018495891.1"/>
    </source>
</evidence>
<keyword evidence="1" id="KW-1185">Reference proteome</keyword>
<name>A0AAJ7L724_9ACAR</name>
<sequence>MDSSTPGSPRPPQEQTSELEIMIACKFPSMKTLACAMIGTSVCWTIPSEFRCAATTCVPSSPVTQKENNYYRRLQDKYKIVVEQCRTCWKIGKHPTQKCVHDKPLCPRCGSDESHAREACFVMCFRCGEIGSEAFHESCPRRRSEIVKLALMRKYNFDMKTARDVARGKLTLAEAR</sequence>
<dbReference type="AlphaFoldDB" id="A0AAJ7L724"/>
<protein>
    <submittedName>
        <fullName evidence="2">Uncharacterized protein LOC100899947 isoform X1</fullName>
    </submittedName>
</protein>
<proteinExistence type="predicted"/>
<organism evidence="1 2">
    <name type="scientific">Galendromus occidentalis</name>
    <name type="common">western predatory mite</name>
    <dbReference type="NCBI Taxonomy" id="34638"/>
    <lineage>
        <taxon>Eukaryota</taxon>
        <taxon>Metazoa</taxon>
        <taxon>Ecdysozoa</taxon>
        <taxon>Arthropoda</taxon>
        <taxon>Chelicerata</taxon>
        <taxon>Arachnida</taxon>
        <taxon>Acari</taxon>
        <taxon>Parasitiformes</taxon>
        <taxon>Mesostigmata</taxon>
        <taxon>Gamasina</taxon>
        <taxon>Phytoseioidea</taxon>
        <taxon>Phytoseiidae</taxon>
        <taxon>Typhlodrominae</taxon>
        <taxon>Galendromus</taxon>
    </lineage>
</organism>
<dbReference type="RefSeq" id="XP_018495891.1">
    <property type="nucleotide sequence ID" value="XM_018640375.1"/>
</dbReference>
<gene>
    <name evidence="2" type="primary">LOC100899947</name>
</gene>
<dbReference type="GeneID" id="100899947"/>
<accession>A0AAJ7L724</accession>